<dbReference type="CDD" id="cd06583">
    <property type="entry name" value="PGRP"/>
    <property type="match status" value="1"/>
</dbReference>
<keyword evidence="5" id="KW-0749">Sporulation</keyword>
<keyword evidence="6" id="KW-0178">Competence</keyword>
<evidence type="ECO:0000256" key="7">
    <source>
        <dbReference type="ARBA" id="ARBA00023316"/>
    </source>
</evidence>
<dbReference type="Gene3D" id="3.30.70.1070">
    <property type="entry name" value="Sporulation related repeat"/>
    <property type="match status" value="1"/>
</dbReference>
<comment type="catalytic activity">
    <reaction evidence="1">
        <text>Hydrolyzes the link between N-acetylmuramoyl residues and L-amino acid residues in certain cell-wall glycopeptides.</text>
        <dbReference type="EC" id="3.5.1.28"/>
    </reaction>
</comment>
<dbReference type="InterPro" id="IPR036680">
    <property type="entry name" value="SPOR-like_sf"/>
</dbReference>
<dbReference type="PROSITE" id="PS51724">
    <property type="entry name" value="SPOR"/>
    <property type="match status" value="1"/>
</dbReference>
<organism evidence="11 12">
    <name type="scientific">Lysinibacillus sphaericus</name>
    <name type="common">Bacillus sphaericus</name>
    <dbReference type="NCBI Taxonomy" id="1421"/>
    <lineage>
        <taxon>Bacteria</taxon>
        <taxon>Bacillati</taxon>
        <taxon>Bacillota</taxon>
        <taxon>Bacilli</taxon>
        <taxon>Bacillales</taxon>
        <taxon>Bacillaceae</taxon>
        <taxon>Lysinibacillus</taxon>
    </lineage>
</organism>
<accession>A0A2S0K0M6</accession>
<evidence type="ECO:0000256" key="8">
    <source>
        <dbReference type="ARBA" id="ARBA00030881"/>
    </source>
</evidence>
<reference evidence="11 12" key="1">
    <citation type="submission" date="2017-03" db="EMBL/GenBank/DDBJ databases">
        <title>The whole genome sequencing and assembly of Lysinibacillus sphaericus DSM 28T strain.</title>
        <authorList>
            <person name="Lee Y.-J."/>
            <person name="Yi H."/>
            <person name="Bahn Y.-S."/>
            <person name="Kim J.F."/>
            <person name="Lee D.-W."/>
        </authorList>
    </citation>
    <scope>NUCLEOTIDE SEQUENCE [LARGE SCALE GENOMIC DNA]</scope>
    <source>
        <strain evidence="11 12">DSM 28</strain>
    </source>
</reference>
<proteinExistence type="inferred from homology"/>
<dbReference type="SUPFAM" id="SSF55846">
    <property type="entry name" value="N-acetylmuramoyl-L-alanine amidase-like"/>
    <property type="match status" value="1"/>
</dbReference>
<evidence type="ECO:0000313" key="12">
    <source>
        <dbReference type="Proteomes" id="UP000238825"/>
    </source>
</evidence>
<dbReference type="GO" id="GO:0042834">
    <property type="term" value="F:peptidoglycan binding"/>
    <property type="evidence" value="ECO:0007669"/>
    <property type="project" value="InterPro"/>
</dbReference>
<keyword evidence="7" id="KW-0961">Cell wall biogenesis/degradation</keyword>
<dbReference type="Gene3D" id="3.40.80.10">
    <property type="entry name" value="Peptidoglycan recognition protein-like"/>
    <property type="match status" value="1"/>
</dbReference>
<dbReference type="Proteomes" id="UP000238825">
    <property type="component" value="Chromosome"/>
</dbReference>
<evidence type="ECO:0000256" key="2">
    <source>
        <dbReference type="ARBA" id="ARBA00007553"/>
    </source>
</evidence>
<keyword evidence="4" id="KW-0378">Hydrolase</keyword>
<gene>
    <name evidence="11" type="ORF">LS41612_11665</name>
</gene>
<comment type="similarity">
    <text evidence="2">Belongs to the N-acetylmuramoyl-L-alanine amidase 2 family.</text>
</comment>
<dbReference type="GO" id="GO:0009253">
    <property type="term" value="P:peptidoglycan catabolic process"/>
    <property type="evidence" value="ECO:0007669"/>
    <property type="project" value="InterPro"/>
</dbReference>
<dbReference type="Pfam" id="PF05036">
    <property type="entry name" value="SPOR"/>
    <property type="match status" value="1"/>
</dbReference>
<dbReference type="PANTHER" id="PTHR30417">
    <property type="entry name" value="N-ACETYLMURAMOYL-L-ALANINE AMIDASE AMID"/>
    <property type="match status" value="1"/>
</dbReference>
<evidence type="ECO:0000256" key="6">
    <source>
        <dbReference type="ARBA" id="ARBA00023287"/>
    </source>
</evidence>
<evidence type="ECO:0000256" key="4">
    <source>
        <dbReference type="ARBA" id="ARBA00022801"/>
    </source>
</evidence>
<dbReference type="PANTHER" id="PTHR30417:SF11">
    <property type="entry name" value="N-ACETYLMURAMOYL-L-ALANINE AMIDASE XLYA"/>
    <property type="match status" value="1"/>
</dbReference>
<protein>
    <recommendedName>
        <fullName evidence="3">N-acetylmuramoyl-L-alanine amidase</fullName>
        <ecNumber evidence="3">3.5.1.28</ecNumber>
    </recommendedName>
    <alternativeName>
        <fullName evidence="9">Autolysin</fullName>
    </alternativeName>
    <alternativeName>
        <fullName evidence="8">Cell wall hydrolase</fullName>
    </alternativeName>
</protein>
<dbReference type="InterPro" id="IPR002502">
    <property type="entry name" value="Amidase_domain"/>
</dbReference>
<dbReference type="InterPro" id="IPR036505">
    <property type="entry name" value="Amidase/PGRP_sf"/>
</dbReference>
<dbReference type="GO" id="GO:0030435">
    <property type="term" value="P:sporulation resulting in formation of a cellular spore"/>
    <property type="evidence" value="ECO:0007669"/>
    <property type="project" value="UniProtKB-KW"/>
</dbReference>
<sequence>MEGGNRVVSIRQKLVAATQAAKITNGKNNAKKYIVVHETDNTSVGADADAHARLQINGNSRNASWHWQVDDQEAIQSFEHYWECWGAGTYIGNTQGIQVEICVNSDGDYNKAVKNAASLIAKIMNDENIAIENVVQHHYFSGKNCPRNMRAGKISWTNFLQMVTSNDTPKPEKPPTELSKYRIITGTYSTRNAAISVLDVMRKRFGWVAYIEQEGSKFRVKTGTFTGISAAKSAENKIKAAKLAQLTYIIDA</sequence>
<evidence type="ECO:0000256" key="3">
    <source>
        <dbReference type="ARBA" id="ARBA00011901"/>
    </source>
</evidence>
<dbReference type="AlphaFoldDB" id="A0A2S0K0M6"/>
<feature type="domain" description="SPOR" evidence="10">
    <location>
        <begin position="175"/>
        <end position="252"/>
    </location>
</feature>
<name>A0A2S0K0M6_LYSSH</name>
<dbReference type="InterPro" id="IPR007730">
    <property type="entry name" value="SPOR-like_dom"/>
</dbReference>
<evidence type="ECO:0000256" key="9">
    <source>
        <dbReference type="ARBA" id="ARBA00032390"/>
    </source>
</evidence>
<dbReference type="SUPFAM" id="SSF110997">
    <property type="entry name" value="Sporulation related repeat"/>
    <property type="match status" value="1"/>
</dbReference>
<dbReference type="InterPro" id="IPR051206">
    <property type="entry name" value="NAMLAA_amidase_2"/>
</dbReference>
<dbReference type="SMART" id="SM00644">
    <property type="entry name" value="Ami_2"/>
    <property type="match status" value="1"/>
</dbReference>
<dbReference type="GO" id="GO:0008745">
    <property type="term" value="F:N-acetylmuramoyl-L-alanine amidase activity"/>
    <property type="evidence" value="ECO:0007669"/>
    <property type="project" value="UniProtKB-EC"/>
</dbReference>
<dbReference type="GO" id="GO:0009254">
    <property type="term" value="P:peptidoglycan turnover"/>
    <property type="evidence" value="ECO:0007669"/>
    <property type="project" value="TreeGrafter"/>
</dbReference>
<dbReference type="Pfam" id="PF01510">
    <property type="entry name" value="Amidase_2"/>
    <property type="match status" value="1"/>
</dbReference>
<dbReference type="GO" id="GO:0030420">
    <property type="term" value="P:establishment of competence for transformation"/>
    <property type="evidence" value="ECO:0007669"/>
    <property type="project" value="UniProtKB-KW"/>
</dbReference>
<dbReference type="GO" id="GO:0071555">
    <property type="term" value="P:cell wall organization"/>
    <property type="evidence" value="ECO:0007669"/>
    <property type="project" value="UniProtKB-KW"/>
</dbReference>
<dbReference type="EMBL" id="CP019980">
    <property type="protein sequence ID" value="AVK96868.1"/>
    <property type="molecule type" value="Genomic_DNA"/>
</dbReference>
<dbReference type="EC" id="3.5.1.28" evidence="3"/>
<evidence type="ECO:0000256" key="1">
    <source>
        <dbReference type="ARBA" id="ARBA00001561"/>
    </source>
</evidence>
<evidence type="ECO:0000256" key="5">
    <source>
        <dbReference type="ARBA" id="ARBA00022969"/>
    </source>
</evidence>
<evidence type="ECO:0000259" key="10">
    <source>
        <dbReference type="PROSITE" id="PS51724"/>
    </source>
</evidence>
<evidence type="ECO:0000313" key="11">
    <source>
        <dbReference type="EMBL" id="AVK96868.1"/>
    </source>
</evidence>